<name>A0A0E2HS35_9FIRM</name>
<dbReference type="Gene3D" id="1.25.40.10">
    <property type="entry name" value="Tetratricopeptide repeat domain"/>
    <property type="match status" value="1"/>
</dbReference>
<feature type="region of interest" description="Disordered" evidence="1">
    <location>
        <begin position="379"/>
        <end position="412"/>
    </location>
</feature>
<dbReference type="InterPro" id="IPR006597">
    <property type="entry name" value="Sel1-like"/>
</dbReference>
<proteinExistence type="predicted"/>
<dbReference type="PATRIC" id="fig|999408.3.peg.1603"/>
<dbReference type="RefSeq" id="WP_002595383.1">
    <property type="nucleotide sequence ID" value="NZ_KB851009.1"/>
</dbReference>
<dbReference type="SUPFAM" id="SSF81901">
    <property type="entry name" value="HCP-like"/>
    <property type="match status" value="2"/>
</dbReference>
<dbReference type="AlphaFoldDB" id="A0A0E2HS35"/>
<evidence type="ECO:0000313" key="3">
    <source>
        <dbReference type="Proteomes" id="UP000013085"/>
    </source>
</evidence>
<dbReference type="InterPro" id="IPR050767">
    <property type="entry name" value="Sel1_AlgK"/>
</dbReference>
<dbReference type="PANTHER" id="PTHR11102">
    <property type="entry name" value="SEL-1-LIKE PROTEIN"/>
    <property type="match status" value="1"/>
</dbReference>
<comment type="caution">
    <text evidence="2">The sequence shown here is derived from an EMBL/GenBank/DDBJ whole genome shotgun (WGS) entry which is preliminary data.</text>
</comment>
<sequence>MAKIIFTSRYLRDAPPAQLENYVRYIGTREGVEKIDESKLLLPATVNQRRLIRQLVRDIPASKDMLEYADFLSHPTIGNASEFISCALEQNLDLVAKKENYVDYIANRPRVERIGEHGLFTDAGKPVVLAKVQDEMADHKGPVWTHVISLRREDAARFGYDSAEQWMALLRSKRAILCKHMKIDSANLRWYAAFHNERHHPHVHLMVYSAKDNDGFLTETSIEAMRSELAHDIFRQDFANIYEKQNQARAELKAGAGDVLQELLDALRSDTMASPWIAEQMELLASRLQNTSGKKVYGYLKRDVKNLVDQIVDELAKDSRVDALYQAWGKWQNEILLTYQKTAPPLPPLSQQKQFKSIKNMVIAEAMKLVGYHFTFEDEGAPEPESAADPAEPVESTVAEDEGAPEPDWMPSERESVRYAGGSGRNTMWSDCYKKARLFLFGGTDTEQDFKQAFALFQQEAESGNPLAMHDLGRMYADGLGREIDNAAAQEWYAKALAAFQSAERTVKEKQRPYLQYRIGKIYAAGLGTEQDYGEAALWFGKAVVANHRYAQYSLAGLYYRGQGVEQSYEQAFQLYGCSAAQKNPYASYELAKMYRDGIGTEKNMEAADKHFIDAFNGFFQLEKDSHDDKLQYRLGQMLHTGTGTEQDDAAAADYWERSAKLGNVNAQYALGKLWLDNETGNPEQAVAWITKASDGGNAAAQYALAKIYRDGKYVQQDISKAVELFQRSAGQENQYAQYQLGKLYLSGEHLPKDVEAAIRWLEKSAMQENQFAQYALGKLYLCGHDVPRDKEKAVPLLEASAIQGNIYAQFLLDHIDSFRDPSPFLAATRLLRRLENLFREDVRKAAGGTAYHIDRKRRRRLAEKKQAQGHKRDDREPVQQQTY</sequence>
<dbReference type="InterPro" id="IPR048102">
    <property type="entry name" value="MobP3"/>
</dbReference>
<dbReference type="Pfam" id="PF08238">
    <property type="entry name" value="Sel1"/>
    <property type="match status" value="10"/>
</dbReference>
<accession>A0A0E2HS35</accession>
<gene>
    <name evidence="2" type="ORF">HMPREF1090_01487</name>
</gene>
<dbReference type="InterPro" id="IPR011990">
    <property type="entry name" value="TPR-like_helical_dom_sf"/>
</dbReference>
<dbReference type="Proteomes" id="UP000013085">
    <property type="component" value="Unassembled WGS sequence"/>
</dbReference>
<evidence type="ECO:0008006" key="4">
    <source>
        <dbReference type="Google" id="ProtNLM"/>
    </source>
</evidence>
<dbReference type="SMART" id="SM00671">
    <property type="entry name" value="SEL1"/>
    <property type="match status" value="10"/>
</dbReference>
<dbReference type="NCBIfam" id="NF041499">
    <property type="entry name" value="MobP3"/>
    <property type="match status" value="1"/>
</dbReference>
<feature type="compositionally biased region" description="Basic and acidic residues" evidence="1">
    <location>
        <begin position="864"/>
        <end position="878"/>
    </location>
</feature>
<organism evidence="2 3">
    <name type="scientific">[Clostridium] clostridioforme 90A8</name>
    <dbReference type="NCBI Taxonomy" id="999408"/>
    <lineage>
        <taxon>Bacteria</taxon>
        <taxon>Bacillati</taxon>
        <taxon>Bacillota</taxon>
        <taxon>Clostridia</taxon>
        <taxon>Lachnospirales</taxon>
        <taxon>Lachnospiraceae</taxon>
        <taxon>Enterocloster</taxon>
    </lineage>
</organism>
<feature type="region of interest" description="Disordered" evidence="1">
    <location>
        <begin position="858"/>
        <end position="884"/>
    </location>
</feature>
<dbReference type="EMBL" id="AGYR01000012">
    <property type="protein sequence ID" value="ENZ17937.1"/>
    <property type="molecule type" value="Genomic_DNA"/>
</dbReference>
<dbReference type="InterPro" id="IPR041073">
    <property type="entry name" value="MobL"/>
</dbReference>
<dbReference type="PANTHER" id="PTHR11102:SF160">
    <property type="entry name" value="ERAD-ASSOCIATED E3 UBIQUITIN-PROTEIN LIGASE COMPONENT HRD3"/>
    <property type="match status" value="1"/>
</dbReference>
<dbReference type="Pfam" id="PF18555">
    <property type="entry name" value="MobL"/>
    <property type="match status" value="1"/>
</dbReference>
<dbReference type="HOGENOM" id="CLU_011901_0_0_9"/>
<evidence type="ECO:0000256" key="1">
    <source>
        <dbReference type="SAM" id="MobiDB-lite"/>
    </source>
</evidence>
<protein>
    <recommendedName>
        <fullName evidence="4">Sel1 repeat family protein</fullName>
    </recommendedName>
</protein>
<evidence type="ECO:0000313" key="2">
    <source>
        <dbReference type="EMBL" id="ENZ17937.1"/>
    </source>
</evidence>
<reference evidence="2 3" key="1">
    <citation type="submission" date="2013-01" db="EMBL/GenBank/DDBJ databases">
        <title>The Genome Sequence of Clostridium clostridioforme 90A8.</title>
        <authorList>
            <consortium name="The Broad Institute Genome Sequencing Platform"/>
            <person name="Earl A."/>
            <person name="Ward D."/>
            <person name="Feldgarden M."/>
            <person name="Gevers D."/>
            <person name="Courvalin P."/>
            <person name="Lambert T."/>
            <person name="Walker B."/>
            <person name="Young S.K."/>
            <person name="Zeng Q."/>
            <person name="Gargeya S."/>
            <person name="Fitzgerald M."/>
            <person name="Haas B."/>
            <person name="Abouelleil A."/>
            <person name="Alvarado L."/>
            <person name="Arachchi H.M."/>
            <person name="Berlin A.M."/>
            <person name="Chapman S.B."/>
            <person name="Dewar J."/>
            <person name="Goldberg J."/>
            <person name="Griggs A."/>
            <person name="Gujja S."/>
            <person name="Hansen M."/>
            <person name="Howarth C."/>
            <person name="Imamovic A."/>
            <person name="Larimer J."/>
            <person name="McCowan C."/>
            <person name="Murphy C."/>
            <person name="Neiman D."/>
            <person name="Pearson M."/>
            <person name="Priest M."/>
            <person name="Roberts A."/>
            <person name="Saif S."/>
            <person name="Shea T."/>
            <person name="Sisk P."/>
            <person name="Sykes S."/>
            <person name="Wortman J."/>
            <person name="Nusbaum C."/>
            <person name="Birren B."/>
        </authorList>
    </citation>
    <scope>NUCLEOTIDE SEQUENCE [LARGE SCALE GENOMIC DNA]</scope>
    <source>
        <strain evidence="2 3">90A8</strain>
    </source>
</reference>
<feature type="compositionally biased region" description="Low complexity" evidence="1">
    <location>
        <begin position="383"/>
        <end position="396"/>
    </location>
</feature>